<dbReference type="EMBL" id="MU007095">
    <property type="protein sequence ID" value="KAF2421858.1"/>
    <property type="molecule type" value="Genomic_DNA"/>
</dbReference>
<keyword evidence="4" id="KW-0411">Iron-sulfur</keyword>
<proteinExistence type="inferred from homology"/>
<evidence type="ECO:0000256" key="6">
    <source>
        <dbReference type="ARBA" id="ARBA00022839"/>
    </source>
</evidence>
<organism evidence="7 8">
    <name type="scientific">Tothia fuscella</name>
    <dbReference type="NCBI Taxonomy" id="1048955"/>
    <lineage>
        <taxon>Eukaryota</taxon>
        <taxon>Fungi</taxon>
        <taxon>Dikarya</taxon>
        <taxon>Ascomycota</taxon>
        <taxon>Pezizomycotina</taxon>
        <taxon>Dothideomycetes</taxon>
        <taxon>Pleosporomycetidae</taxon>
        <taxon>Venturiales</taxon>
        <taxon>Cylindrosympodiaceae</taxon>
        <taxon>Tothia</taxon>
    </lineage>
</organism>
<evidence type="ECO:0000256" key="5">
    <source>
        <dbReference type="ARBA" id="ARBA00022722"/>
    </source>
</evidence>
<dbReference type="Proteomes" id="UP000800235">
    <property type="component" value="Unassembled WGS sequence"/>
</dbReference>
<evidence type="ECO:0000313" key="8">
    <source>
        <dbReference type="Proteomes" id="UP000800235"/>
    </source>
</evidence>
<evidence type="ECO:0000256" key="4">
    <source>
        <dbReference type="ARBA" id="ARBA00022485"/>
    </source>
</evidence>
<keyword evidence="6" id="KW-0378">Hydrolase</keyword>
<dbReference type="GO" id="GO:0051539">
    <property type="term" value="F:4 iron, 4 sulfur cluster binding"/>
    <property type="evidence" value="ECO:0007669"/>
    <property type="project" value="UniProtKB-KW"/>
</dbReference>
<keyword evidence="8" id="KW-1185">Reference proteome</keyword>
<comment type="caution">
    <text evidence="7">The sequence shown here is derived from an EMBL/GenBank/DDBJ whole genome shotgun (WGS) entry which is preliminary data.</text>
</comment>
<gene>
    <name evidence="7" type="ORF">EJ08DRAFT_619825</name>
</gene>
<dbReference type="GO" id="GO:0045145">
    <property type="term" value="F:single-stranded DNA 5'-3' DNA exonuclease activity"/>
    <property type="evidence" value="ECO:0007669"/>
    <property type="project" value="InterPro"/>
</dbReference>
<keyword evidence="4" id="KW-0004">4Fe-4S</keyword>
<keyword evidence="5" id="KW-0540">Nuclease</keyword>
<sequence>MIIRKAWFICQNIRVRTPVIQSQISRTRCLRLKSTTTSRSRTPNRLVARHRSLPNAKSTTIAIEETQPDGPDLRSPLERFRQAPKKALSVTDIISPAWCELQYFYTLSKYGRKKATPAMKQGTKVHQKLETEVHEVVPVDVQTVEDRWGLRIWNVIQGLRTLRATGMTRELELWGVIDGQVINGVIDEVSYTCPDLELEASLEKSTVEMSNQKKITEMFPAQGAGGSAWLSQPHPVNKIYLTDVKTRVGRSLPKGPSLRPMQMQLMLYHRLLGELAANTVAADVLFNRYNLDAKTPFSDSFIAAISDLEGGFISESDDSVPLSISELSQHNTLNQLWSLMITELQLTIPTTDAIGRVLQAEFRSQKDGSVLGNTTFAYDDTVHRTFVEDEMKWWKGEREAKGVDIEEAFKCGICEFAKGCEWRIKKLEESTAKFRERRRASGKVDTALKT</sequence>
<keyword evidence="4" id="KW-0479">Metal-binding</keyword>
<reference evidence="7" key="1">
    <citation type="journal article" date="2020" name="Stud. Mycol.">
        <title>101 Dothideomycetes genomes: a test case for predicting lifestyles and emergence of pathogens.</title>
        <authorList>
            <person name="Haridas S."/>
            <person name="Albert R."/>
            <person name="Binder M."/>
            <person name="Bloem J."/>
            <person name="Labutti K."/>
            <person name="Salamov A."/>
            <person name="Andreopoulos B."/>
            <person name="Baker S."/>
            <person name="Barry K."/>
            <person name="Bills G."/>
            <person name="Bluhm B."/>
            <person name="Cannon C."/>
            <person name="Castanera R."/>
            <person name="Culley D."/>
            <person name="Daum C."/>
            <person name="Ezra D."/>
            <person name="Gonzalez J."/>
            <person name="Henrissat B."/>
            <person name="Kuo A."/>
            <person name="Liang C."/>
            <person name="Lipzen A."/>
            <person name="Lutzoni F."/>
            <person name="Magnuson J."/>
            <person name="Mondo S."/>
            <person name="Nolan M."/>
            <person name="Ohm R."/>
            <person name="Pangilinan J."/>
            <person name="Park H.-J."/>
            <person name="Ramirez L."/>
            <person name="Alfaro M."/>
            <person name="Sun H."/>
            <person name="Tritt A."/>
            <person name="Yoshinaga Y."/>
            <person name="Zwiers L.-H."/>
            <person name="Turgeon B."/>
            <person name="Goodwin S."/>
            <person name="Spatafora J."/>
            <person name="Crous P."/>
            <person name="Grigoriev I."/>
        </authorList>
    </citation>
    <scope>NUCLEOTIDE SEQUENCE</scope>
    <source>
        <strain evidence="7">CBS 130266</strain>
    </source>
</reference>
<comment type="similarity">
    <text evidence="2">Belongs to the EXO5 family.</text>
</comment>
<accession>A0A9P4NI02</accession>
<dbReference type="PANTHER" id="PTHR14464">
    <property type="entry name" value="EXONUCLEASE V"/>
    <property type="match status" value="1"/>
</dbReference>
<evidence type="ECO:0000256" key="2">
    <source>
        <dbReference type="ARBA" id="ARBA00009797"/>
    </source>
</evidence>
<comment type="subunit">
    <text evidence="3">Monomer.</text>
</comment>
<dbReference type="GO" id="GO:0005634">
    <property type="term" value="C:nucleus"/>
    <property type="evidence" value="ECO:0007669"/>
    <property type="project" value="TreeGrafter"/>
</dbReference>
<evidence type="ECO:0000256" key="3">
    <source>
        <dbReference type="ARBA" id="ARBA00011245"/>
    </source>
</evidence>
<dbReference type="OrthoDB" id="354769at2759"/>
<dbReference type="GO" id="GO:0005739">
    <property type="term" value="C:mitochondrion"/>
    <property type="evidence" value="ECO:0007669"/>
    <property type="project" value="TreeGrafter"/>
</dbReference>
<keyword evidence="4" id="KW-0408">Iron</keyword>
<name>A0A9P4NI02_9PEZI</name>
<evidence type="ECO:0008006" key="9">
    <source>
        <dbReference type="Google" id="ProtNLM"/>
    </source>
</evidence>
<dbReference type="AlphaFoldDB" id="A0A9P4NI02"/>
<dbReference type="InterPro" id="IPR019190">
    <property type="entry name" value="EXOV"/>
</dbReference>
<protein>
    <recommendedName>
        <fullName evidence="9">Exonuclease V</fullName>
    </recommendedName>
</protein>
<dbReference type="Pfam" id="PF09810">
    <property type="entry name" value="Exo5"/>
    <property type="match status" value="1"/>
</dbReference>
<evidence type="ECO:0000256" key="1">
    <source>
        <dbReference type="ARBA" id="ARBA00001966"/>
    </source>
</evidence>
<evidence type="ECO:0000313" key="7">
    <source>
        <dbReference type="EMBL" id="KAF2421858.1"/>
    </source>
</evidence>
<keyword evidence="6" id="KW-0269">Exonuclease</keyword>
<dbReference type="GO" id="GO:0036297">
    <property type="term" value="P:interstrand cross-link repair"/>
    <property type="evidence" value="ECO:0007669"/>
    <property type="project" value="TreeGrafter"/>
</dbReference>
<dbReference type="PANTHER" id="PTHR14464:SF4">
    <property type="entry name" value="EXONUCLEASE V"/>
    <property type="match status" value="1"/>
</dbReference>
<comment type="cofactor">
    <cofactor evidence="1">
        <name>[4Fe-4S] cluster</name>
        <dbReference type="ChEBI" id="CHEBI:49883"/>
    </cofactor>
</comment>